<organism evidence="2 3">
    <name type="scientific">Campylobacter gracilis RM3268</name>
    <dbReference type="NCBI Taxonomy" id="553220"/>
    <lineage>
        <taxon>Bacteria</taxon>
        <taxon>Pseudomonadati</taxon>
        <taxon>Campylobacterota</taxon>
        <taxon>Epsilonproteobacteria</taxon>
        <taxon>Campylobacterales</taxon>
        <taxon>Campylobacteraceae</taxon>
        <taxon>Campylobacter</taxon>
    </lineage>
</organism>
<keyword evidence="3" id="KW-1185">Reference proteome</keyword>
<evidence type="ECO:0000259" key="1">
    <source>
        <dbReference type="Pfam" id="PF13116"/>
    </source>
</evidence>
<gene>
    <name evidence="2" type="ORF">CAMGR0001_0945</name>
</gene>
<dbReference type="EMBL" id="ACYG01000019">
    <property type="protein sequence ID" value="EEV18190.1"/>
    <property type="molecule type" value="Genomic_DNA"/>
</dbReference>
<dbReference type="InterPro" id="IPR025263">
    <property type="entry name" value="YhdP_central"/>
</dbReference>
<dbReference type="STRING" id="824.CGRAC_1125"/>
<name>C8PGF2_9BACT</name>
<reference evidence="2 3" key="1">
    <citation type="submission" date="2009-07" db="EMBL/GenBank/DDBJ databases">
        <authorList>
            <person name="Madupu R."/>
            <person name="Sebastian Y."/>
            <person name="Durkin A.S."/>
            <person name="Torralba M."/>
            <person name="Methe B."/>
            <person name="Sutton G.G."/>
            <person name="Strausberg R.L."/>
            <person name="Nelson K.E."/>
        </authorList>
    </citation>
    <scope>NUCLEOTIDE SEQUENCE [LARGE SCALE GENOMIC DNA]</scope>
    <source>
        <strain evidence="2 3">RM3268</strain>
    </source>
</reference>
<feature type="domain" description="YhdP central" evidence="1">
    <location>
        <begin position="257"/>
        <end position="448"/>
    </location>
</feature>
<evidence type="ECO:0000313" key="2">
    <source>
        <dbReference type="EMBL" id="EEV18190.1"/>
    </source>
</evidence>
<dbReference type="Pfam" id="PF13116">
    <property type="entry name" value="YhdP"/>
    <property type="match status" value="2"/>
</dbReference>
<feature type="domain" description="YhdP central" evidence="1">
    <location>
        <begin position="555"/>
        <end position="827"/>
    </location>
</feature>
<sequence length="862" mass="95234">MYKFLARFFLTLTILFIICAVGLKHGIAISQLDVGFAKLEGFYLKLNKGLVLRIKNLEITQNNTQNLEQNSTDLRTQSEKILEFSKKISLINSFFEEIDVQNLKIKGESLKLKYKSDVFYADTRFFRLNSKITPSANGLNFDPIELELNDFNLTLHGTARANFRADTYDFNGTFASHEIAGELDVHNIGSELNIEINRASALSLKNFMNELGALTGLNPLANEWIYGKAVAQNYYIENLHAKVDLKDPRPIAENVSATAYAQDLTIKFQPQIEAVTVKDANITLKNDFLSFTLNEPKFKGKSLEGSGVRIGGLFEERPVVYLDLRTKESLGKDLVDILQSYGIDEPVYPLSGGIDARVLIDVDVEKESAKVDANVTLKDADLMISKAKFHSKAARVHITEKKIDIKDANLQNEIFNATASSSIDIATRKAKFNGIIHSFNLSPNGKEILKFGDARDNISLDFSGKAPVLSSQFLGAKMSFGERIEISSPDISGILPFSKTLKNAGIGGGDLKILTSDFTNLDISSNNLIFDFGLLNKDGSHYKNDSFALRVRGGDLDGSSGSGKISLKINKGGNFVALKDVDVAINTSVQTSEFNSGTKERSPINFSGQNSSIVLSDLNKTLKFTHFNGVLDGKNMNLNASFKRGDVKLIFKKSLLQIFAQNISGEALNQFLGSQSFDGGVFTLKASGIDPRNYRGEINVQNTYLKDYIIYQRLLSFINSVPSLLTFKTPDFNDRGFSVQKGKIYFRRSGDKIYINAMNFTGSSADIAGNGEVDMKSGALNIDLELKYLKDASSIISKIPLLNHIILGENNTISTIIEIRGTTKKPTYSTAVATDVLKTPYNLIKNTLMLPFVIFGDNEESK</sequence>
<accession>C8PGF2</accession>
<evidence type="ECO:0000313" key="3">
    <source>
        <dbReference type="Proteomes" id="UP000005709"/>
    </source>
</evidence>
<dbReference type="AlphaFoldDB" id="C8PGF2"/>
<comment type="caution">
    <text evidence="2">The sequence shown here is derived from an EMBL/GenBank/DDBJ whole genome shotgun (WGS) entry which is preliminary data.</text>
</comment>
<proteinExistence type="predicted"/>
<dbReference type="RefSeq" id="WP_005870525.1">
    <property type="nucleotide sequence ID" value="NZ_ACYG01000019.1"/>
</dbReference>
<dbReference type="eggNOG" id="COG2982">
    <property type="taxonomic scope" value="Bacteria"/>
</dbReference>
<protein>
    <recommendedName>
        <fullName evidence="1">YhdP central domain-containing protein</fullName>
    </recommendedName>
</protein>
<dbReference type="Proteomes" id="UP000005709">
    <property type="component" value="Unassembled WGS sequence"/>
</dbReference>